<accession>A0A0C2NAS3</accession>
<sequence length="470" mass="53963">MEAEARECGVLATPPDSSLVCANNNIHAKDKDTELKTCKILCSRGHEYPEQNRSVFYCSSDVGYWYEYPSRVTTEIKNCIPSQTNQTFVEKDVMRIIEAFVDKVIGGDISLDEPTGDKTTTAALSTTETVTLPTTVTRPPMHKENADKKTHEREPDEDKQDYYYIPKVHMTHLELAKNLLSKKLRTHTMKTDESQPKKDDPVTKKPKVLNEDKIETNSEALKYLFGMFQDPPVTVTPILETQAPFQINDQTHQNSDMPSINIDPNFQKMTHQNYFNYPPIVNEIPTNPWETWDNVDNSIKMKSQETVDPSAQLWKYFEHKSNPTIDKDWPSFNIYQSMSSENINNYEMKRDRYVNPPSLPVKKNTASKPIRQNSGNVSAPSIVFKKDTTKKPHKFSFKDMAKPAILKTLTKQQRQKILSIFKRKIPKSIDKVLCHEIPTLCTSTHQSESKSKLDTAKPKKYRNIPFPVVL</sequence>
<feature type="compositionally biased region" description="Basic and acidic residues" evidence="1">
    <location>
        <begin position="189"/>
        <end position="210"/>
    </location>
</feature>
<evidence type="ECO:0000256" key="1">
    <source>
        <dbReference type="SAM" id="MobiDB-lite"/>
    </source>
</evidence>
<feature type="compositionally biased region" description="Polar residues" evidence="1">
    <location>
        <begin position="364"/>
        <end position="377"/>
    </location>
</feature>
<dbReference type="AlphaFoldDB" id="A0A0C2NAS3"/>
<reference evidence="2 3" key="1">
    <citation type="journal article" date="2014" name="Genome Biol. Evol.">
        <title>The genome of the myxosporean Thelohanellus kitauei shows adaptations to nutrient acquisition within its fish host.</title>
        <authorList>
            <person name="Yang Y."/>
            <person name="Xiong J."/>
            <person name="Zhou Z."/>
            <person name="Huo F."/>
            <person name="Miao W."/>
            <person name="Ran C."/>
            <person name="Liu Y."/>
            <person name="Zhang J."/>
            <person name="Feng J."/>
            <person name="Wang M."/>
            <person name="Wang M."/>
            <person name="Wang L."/>
            <person name="Yao B."/>
        </authorList>
    </citation>
    <scope>NUCLEOTIDE SEQUENCE [LARGE SCALE GENOMIC DNA]</scope>
    <source>
        <strain evidence="2">Wuqing</strain>
    </source>
</reference>
<dbReference type="OrthoDB" id="10565888at2759"/>
<feature type="compositionally biased region" description="Basic and acidic residues" evidence="1">
    <location>
        <begin position="141"/>
        <end position="156"/>
    </location>
</feature>
<keyword evidence="3" id="KW-1185">Reference proteome</keyword>
<gene>
    <name evidence="2" type="ORF">RF11_02158</name>
</gene>
<dbReference type="Proteomes" id="UP000031668">
    <property type="component" value="Unassembled WGS sequence"/>
</dbReference>
<organism evidence="2 3">
    <name type="scientific">Thelohanellus kitauei</name>
    <name type="common">Myxosporean</name>
    <dbReference type="NCBI Taxonomy" id="669202"/>
    <lineage>
        <taxon>Eukaryota</taxon>
        <taxon>Metazoa</taxon>
        <taxon>Cnidaria</taxon>
        <taxon>Myxozoa</taxon>
        <taxon>Myxosporea</taxon>
        <taxon>Bivalvulida</taxon>
        <taxon>Platysporina</taxon>
        <taxon>Myxobolidae</taxon>
        <taxon>Thelohanellus</taxon>
    </lineage>
</organism>
<protein>
    <submittedName>
        <fullName evidence="2">Uncharacterized protein</fullName>
    </submittedName>
</protein>
<feature type="region of interest" description="Disordered" evidence="1">
    <location>
        <begin position="354"/>
        <end position="377"/>
    </location>
</feature>
<evidence type="ECO:0000313" key="2">
    <source>
        <dbReference type="EMBL" id="KII71012.1"/>
    </source>
</evidence>
<feature type="region of interest" description="Disordered" evidence="1">
    <location>
        <begin position="187"/>
        <end position="210"/>
    </location>
</feature>
<feature type="region of interest" description="Disordered" evidence="1">
    <location>
        <begin position="133"/>
        <end position="160"/>
    </location>
</feature>
<dbReference type="EMBL" id="JWZT01001885">
    <property type="protein sequence ID" value="KII71012.1"/>
    <property type="molecule type" value="Genomic_DNA"/>
</dbReference>
<name>A0A0C2NAS3_THEKT</name>
<proteinExistence type="predicted"/>
<comment type="caution">
    <text evidence="2">The sequence shown here is derived from an EMBL/GenBank/DDBJ whole genome shotgun (WGS) entry which is preliminary data.</text>
</comment>
<evidence type="ECO:0000313" key="3">
    <source>
        <dbReference type="Proteomes" id="UP000031668"/>
    </source>
</evidence>